<dbReference type="NCBIfam" id="TIGR00815">
    <property type="entry name" value="sulP"/>
    <property type="match status" value="1"/>
</dbReference>
<keyword evidence="4 5" id="KW-0472">Membrane</keyword>
<evidence type="ECO:0000313" key="7">
    <source>
        <dbReference type="EMBL" id="MYN44893.1"/>
    </source>
</evidence>
<dbReference type="InterPro" id="IPR002645">
    <property type="entry name" value="STAS_dom"/>
</dbReference>
<accession>A0A845HV58</accession>
<keyword evidence="3 5" id="KW-1133">Transmembrane helix</keyword>
<keyword evidence="2 5" id="KW-0812">Transmembrane</keyword>
<protein>
    <submittedName>
        <fullName evidence="7">Sulfate permease</fullName>
    </submittedName>
</protein>
<dbReference type="Pfam" id="PF01740">
    <property type="entry name" value="STAS"/>
    <property type="match status" value="1"/>
</dbReference>
<feature type="transmembrane region" description="Helical" evidence="5">
    <location>
        <begin position="339"/>
        <end position="362"/>
    </location>
</feature>
<gene>
    <name evidence="7" type="primary">sulP</name>
    <name evidence="7" type="ORF">GTP23_07395</name>
</gene>
<sequence length="559" mass="58172">MLYWLRHYRRAYLAGDLSAGVVVAMMMIPQGTAYALVAGLPPVVGIYASILPPMVYALFGSSMTQSVGPMAIISLMTASVIAPLAAPGSALATVLAAQLALVSGAVLLLCGFLRLGFLANFFSRPVMNGFTVGSALLIAYDQLHTLLGAPVGQVHLPSAILGIGALLLLVLARMYLAQLLVRCGLSAGLADIAAKLAPMLVVLGGIALMAVSTLAAQGVRTTGAIPAGLPGLNLATSAPHWRSLLQPGLLIGFIVFLMSMSAAQSLALKRNEKLVSNHELIGLGAANIASALTGGFPVTGSLSRSAVNFAAGAHTPLASLITATLLACALLAPTGWLALLPLPVLAATIIVAVLGLLDLGILRTAWEYDRGDALAWGATCLGVVAMGVEAGVLVGVALSMGTLIWRASRPHIAVLGRIAGTEHFRNIERYPAETRPELLVLRIDANLFFGNMEAITERIESELASHASARHLVLVMSAVSSIDTSALYALSELNQRMGRRGLGLHLAEVKGPVLDRLRQSALLRELHGQLYLSTLMACDALQTPPYSRQHAGEAGGSGI</sequence>
<evidence type="ECO:0000256" key="5">
    <source>
        <dbReference type="SAM" id="Phobius"/>
    </source>
</evidence>
<proteinExistence type="predicted"/>
<dbReference type="GO" id="GO:0016020">
    <property type="term" value="C:membrane"/>
    <property type="evidence" value="ECO:0007669"/>
    <property type="project" value="UniProtKB-SubCell"/>
</dbReference>
<feature type="transmembrane region" description="Helical" evidence="5">
    <location>
        <begin position="91"/>
        <end position="113"/>
    </location>
</feature>
<feature type="transmembrane region" description="Helical" evidence="5">
    <location>
        <begin position="249"/>
        <end position="268"/>
    </location>
</feature>
<dbReference type="InterPro" id="IPR001902">
    <property type="entry name" value="SLC26A/SulP_fam"/>
</dbReference>
<dbReference type="GO" id="GO:0055085">
    <property type="term" value="P:transmembrane transport"/>
    <property type="evidence" value="ECO:0007669"/>
    <property type="project" value="InterPro"/>
</dbReference>
<dbReference type="Pfam" id="PF00916">
    <property type="entry name" value="Sulfate_transp"/>
    <property type="match status" value="1"/>
</dbReference>
<dbReference type="AlphaFoldDB" id="A0A845HV58"/>
<dbReference type="PROSITE" id="PS50801">
    <property type="entry name" value="STAS"/>
    <property type="match status" value="1"/>
</dbReference>
<evidence type="ECO:0000313" key="8">
    <source>
        <dbReference type="Proteomes" id="UP000444316"/>
    </source>
</evidence>
<feature type="transmembrane region" description="Helical" evidence="5">
    <location>
        <begin position="34"/>
        <end position="59"/>
    </location>
</feature>
<feature type="domain" description="STAS" evidence="6">
    <location>
        <begin position="428"/>
        <end position="526"/>
    </location>
</feature>
<comment type="subcellular location">
    <subcellularLocation>
        <location evidence="1">Membrane</location>
        <topology evidence="1">Multi-pass membrane protein</topology>
    </subcellularLocation>
</comment>
<dbReference type="SUPFAM" id="SSF52091">
    <property type="entry name" value="SpoIIaa-like"/>
    <property type="match status" value="1"/>
</dbReference>
<dbReference type="InterPro" id="IPR011547">
    <property type="entry name" value="SLC26A/SulP_dom"/>
</dbReference>
<dbReference type="RefSeq" id="WP_161034476.1">
    <property type="nucleotide sequence ID" value="NZ_WWCL01000001.1"/>
</dbReference>
<feature type="transmembrane region" description="Helical" evidence="5">
    <location>
        <begin position="311"/>
        <end position="332"/>
    </location>
</feature>
<dbReference type="CDD" id="cd07042">
    <property type="entry name" value="STAS_SulP_like_sulfate_transporter"/>
    <property type="match status" value="1"/>
</dbReference>
<feature type="transmembrane region" description="Helical" evidence="5">
    <location>
        <begin position="12"/>
        <end position="28"/>
    </location>
</feature>
<feature type="transmembrane region" description="Helical" evidence="5">
    <location>
        <begin position="125"/>
        <end position="143"/>
    </location>
</feature>
<feature type="transmembrane region" description="Helical" evidence="5">
    <location>
        <begin position="374"/>
        <end position="399"/>
    </location>
</feature>
<feature type="transmembrane region" description="Helical" evidence="5">
    <location>
        <begin position="66"/>
        <end position="85"/>
    </location>
</feature>
<feature type="transmembrane region" description="Helical" evidence="5">
    <location>
        <begin position="280"/>
        <end position="299"/>
    </location>
</feature>
<feature type="transmembrane region" description="Helical" evidence="5">
    <location>
        <begin position="196"/>
        <end position="216"/>
    </location>
</feature>
<feature type="transmembrane region" description="Helical" evidence="5">
    <location>
        <begin position="155"/>
        <end position="176"/>
    </location>
</feature>
<dbReference type="Gene3D" id="3.30.750.24">
    <property type="entry name" value="STAS domain"/>
    <property type="match status" value="1"/>
</dbReference>
<keyword evidence="8" id="KW-1185">Reference proteome</keyword>
<dbReference type="PANTHER" id="PTHR11814">
    <property type="entry name" value="SULFATE TRANSPORTER"/>
    <property type="match status" value="1"/>
</dbReference>
<evidence type="ECO:0000259" key="6">
    <source>
        <dbReference type="PROSITE" id="PS50801"/>
    </source>
</evidence>
<dbReference type="Proteomes" id="UP000444316">
    <property type="component" value="Unassembled WGS sequence"/>
</dbReference>
<evidence type="ECO:0000256" key="1">
    <source>
        <dbReference type="ARBA" id="ARBA00004141"/>
    </source>
</evidence>
<name>A0A845HV58_9BURK</name>
<evidence type="ECO:0000256" key="3">
    <source>
        <dbReference type="ARBA" id="ARBA00022989"/>
    </source>
</evidence>
<dbReference type="InterPro" id="IPR036513">
    <property type="entry name" value="STAS_dom_sf"/>
</dbReference>
<comment type="caution">
    <text evidence="7">The sequence shown here is derived from an EMBL/GenBank/DDBJ whole genome shotgun (WGS) entry which is preliminary data.</text>
</comment>
<organism evidence="7 8">
    <name type="scientific">Duganella fentianensis</name>
    <dbReference type="NCBI Taxonomy" id="2692177"/>
    <lineage>
        <taxon>Bacteria</taxon>
        <taxon>Pseudomonadati</taxon>
        <taxon>Pseudomonadota</taxon>
        <taxon>Betaproteobacteria</taxon>
        <taxon>Burkholderiales</taxon>
        <taxon>Oxalobacteraceae</taxon>
        <taxon>Telluria group</taxon>
        <taxon>Duganella</taxon>
    </lineage>
</organism>
<evidence type="ECO:0000256" key="2">
    <source>
        <dbReference type="ARBA" id="ARBA00022692"/>
    </source>
</evidence>
<dbReference type="EMBL" id="WWCL01000001">
    <property type="protein sequence ID" value="MYN44893.1"/>
    <property type="molecule type" value="Genomic_DNA"/>
</dbReference>
<evidence type="ECO:0000256" key="4">
    <source>
        <dbReference type="ARBA" id="ARBA00023136"/>
    </source>
</evidence>
<reference evidence="7" key="1">
    <citation type="submission" date="2019-12" db="EMBL/GenBank/DDBJ databases">
        <title>Novel species isolated from a subtropical stream in China.</title>
        <authorList>
            <person name="Lu H."/>
        </authorList>
    </citation>
    <scope>NUCLEOTIDE SEQUENCE [LARGE SCALE GENOMIC DNA]</scope>
    <source>
        <strain evidence="7">FT93W</strain>
    </source>
</reference>